<accession>A0A1D1XPB7</accession>
<dbReference type="InterPro" id="IPR051058">
    <property type="entry name" value="GDSL_Est/Lipase"/>
</dbReference>
<keyword evidence="2" id="KW-0378">Hydrolase</keyword>
<organism evidence="4">
    <name type="scientific">Anthurium amnicola</name>
    <dbReference type="NCBI Taxonomy" id="1678845"/>
    <lineage>
        <taxon>Eukaryota</taxon>
        <taxon>Viridiplantae</taxon>
        <taxon>Streptophyta</taxon>
        <taxon>Embryophyta</taxon>
        <taxon>Tracheophyta</taxon>
        <taxon>Spermatophyta</taxon>
        <taxon>Magnoliopsida</taxon>
        <taxon>Liliopsida</taxon>
        <taxon>Araceae</taxon>
        <taxon>Pothoideae</taxon>
        <taxon>Potheae</taxon>
        <taxon>Anthurium</taxon>
    </lineage>
</organism>
<name>A0A1D1XPB7_9ARAE</name>
<dbReference type="PANTHER" id="PTHR45648:SF180">
    <property type="entry name" value="OS04G0561800 PROTEIN"/>
    <property type="match status" value="1"/>
</dbReference>
<protein>
    <submittedName>
        <fullName evidence="4">GDSL esterase/lipase At5g55050</fullName>
    </submittedName>
</protein>
<dbReference type="CDD" id="cd01837">
    <property type="entry name" value="SGNH_plant_lipase_like"/>
    <property type="match status" value="1"/>
</dbReference>
<dbReference type="Pfam" id="PF00657">
    <property type="entry name" value="Lipase_GDSL"/>
    <property type="match status" value="1"/>
</dbReference>
<dbReference type="SUPFAM" id="SSF52266">
    <property type="entry name" value="SGNH hydrolase"/>
    <property type="match status" value="1"/>
</dbReference>
<reference evidence="4" key="1">
    <citation type="submission" date="2015-07" db="EMBL/GenBank/DDBJ databases">
        <title>Transcriptome Assembly of Anthurium amnicola.</title>
        <authorList>
            <person name="Suzuki J."/>
        </authorList>
    </citation>
    <scope>NUCLEOTIDE SEQUENCE</scope>
</reference>
<evidence type="ECO:0000256" key="2">
    <source>
        <dbReference type="ARBA" id="ARBA00022801"/>
    </source>
</evidence>
<dbReference type="Gene3D" id="3.40.50.1110">
    <property type="entry name" value="SGNH hydrolase"/>
    <property type="match status" value="1"/>
</dbReference>
<keyword evidence="3" id="KW-0442">Lipid degradation</keyword>
<evidence type="ECO:0000256" key="3">
    <source>
        <dbReference type="ARBA" id="ARBA00022963"/>
    </source>
</evidence>
<dbReference type="GO" id="GO:0016788">
    <property type="term" value="F:hydrolase activity, acting on ester bonds"/>
    <property type="evidence" value="ECO:0007669"/>
    <property type="project" value="InterPro"/>
</dbReference>
<feature type="non-terminal residue" evidence="4">
    <location>
        <position position="1"/>
    </location>
</feature>
<evidence type="ECO:0000256" key="1">
    <source>
        <dbReference type="ARBA" id="ARBA00008668"/>
    </source>
</evidence>
<dbReference type="InterPro" id="IPR036514">
    <property type="entry name" value="SGNH_hydro_sf"/>
</dbReference>
<dbReference type="EMBL" id="GDJX01023724">
    <property type="protein sequence ID" value="JAT44212.1"/>
    <property type="molecule type" value="Transcribed_RNA"/>
</dbReference>
<dbReference type="InterPro" id="IPR001087">
    <property type="entry name" value="GDSL"/>
</dbReference>
<keyword evidence="3" id="KW-0443">Lipid metabolism</keyword>
<gene>
    <name evidence="4" type="primary">At5g55050_17</name>
    <name evidence="4" type="ORF">g.35697</name>
</gene>
<dbReference type="InterPro" id="IPR035669">
    <property type="entry name" value="SGNH_plant_lipase-like"/>
</dbReference>
<sequence length="415" mass="45813">KNNYPGLHIVEGSTRSDAVEEECRAGHQQMAKFMTILYLFLTSSMAASIPVVHAERNPPGIFVFGDSLSDVGNNNNMLDAFKANFPHYGVDFPGHRPTGRFTNGYNFIDMIAQLVGFSISPQAYASIGRAMEVLRGVNFASGGSGIAVKCVVDNVIKCITMEEQILNFRRTRVLLQPLLHNRVTHFISKSIFIITCGSNDLNGFFNDNFLNPTPPIDEYVSNLTSKFRDQLQELYNLGGRKFLIINVPAIGMIPTARALEPLKSLGLDFPKLLNGYAQMFNAAEETMLKELSSALPEMKYSIGNSYRAVLDVIEHPEEHGIKNVTSPCCGEVRFVTAVPPVEVIHCAPDAWLCSNRSEFVFWDNIHPTQGVIDYASNLFYSGGRDYAEPINVKQLVEMGSSGWGVPGNRGGVEAM</sequence>
<dbReference type="GO" id="GO:0016042">
    <property type="term" value="P:lipid catabolic process"/>
    <property type="evidence" value="ECO:0007669"/>
    <property type="project" value="UniProtKB-KW"/>
</dbReference>
<comment type="similarity">
    <text evidence="1">Belongs to the 'GDSL' lipolytic enzyme family.</text>
</comment>
<dbReference type="AlphaFoldDB" id="A0A1D1XPB7"/>
<evidence type="ECO:0000313" key="4">
    <source>
        <dbReference type="EMBL" id="JAT44212.1"/>
    </source>
</evidence>
<dbReference type="PANTHER" id="PTHR45648">
    <property type="entry name" value="GDSL LIPASE/ACYLHYDROLASE FAMILY PROTEIN (AFU_ORTHOLOGUE AFUA_4G14700)"/>
    <property type="match status" value="1"/>
</dbReference>
<proteinExistence type="inferred from homology"/>